<protein>
    <submittedName>
        <fullName evidence="3">M48 family metallopeptidase</fullName>
    </submittedName>
</protein>
<evidence type="ECO:0000313" key="3">
    <source>
        <dbReference type="EMBL" id="MBO1927192.1"/>
    </source>
</evidence>
<evidence type="ECO:0000259" key="2">
    <source>
        <dbReference type="Pfam" id="PF01863"/>
    </source>
</evidence>
<dbReference type="PANTHER" id="PTHR30399:SF1">
    <property type="entry name" value="UTP PYROPHOSPHATASE"/>
    <property type="match status" value="1"/>
</dbReference>
<dbReference type="RefSeq" id="WP_208148732.1">
    <property type="nucleotide sequence ID" value="NZ_JAGETV010000008.1"/>
</dbReference>
<name>A0ABS3Q4D4_9GAMM</name>
<dbReference type="EMBL" id="JAGETV010000008">
    <property type="protein sequence ID" value="MBO1927192.1"/>
    <property type="molecule type" value="Genomic_DNA"/>
</dbReference>
<reference evidence="3 4" key="1">
    <citation type="submission" date="2021-03" db="EMBL/GenBank/DDBJ databases">
        <title>Thiomicrorhabdus sp.nov.,novel sulfur-oxidizing bacteria isolated from coastal sediment.</title>
        <authorList>
            <person name="Liu X."/>
        </authorList>
    </citation>
    <scope>NUCLEOTIDE SEQUENCE [LARGE SCALE GENOMIC DNA]</scope>
    <source>
        <strain evidence="3 4">6S2-11</strain>
    </source>
</reference>
<organism evidence="3 4">
    <name type="scientific">Thiomicrorhabdus marina</name>
    <dbReference type="NCBI Taxonomy" id="2818442"/>
    <lineage>
        <taxon>Bacteria</taxon>
        <taxon>Pseudomonadati</taxon>
        <taxon>Pseudomonadota</taxon>
        <taxon>Gammaproteobacteria</taxon>
        <taxon>Thiotrichales</taxon>
        <taxon>Piscirickettsiaceae</taxon>
        <taxon>Thiomicrorhabdus</taxon>
    </lineage>
</organism>
<gene>
    <name evidence="3" type="ORF">J3998_06340</name>
</gene>
<dbReference type="CDD" id="cd07344">
    <property type="entry name" value="M48_yhfN_like"/>
    <property type="match status" value="1"/>
</dbReference>
<evidence type="ECO:0000313" key="4">
    <source>
        <dbReference type="Proteomes" id="UP000664835"/>
    </source>
</evidence>
<feature type="region of interest" description="Disordered" evidence="1">
    <location>
        <begin position="1"/>
        <end position="20"/>
    </location>
</feature>
<feature type="domain" description="YgjP-like metallopeptidase" evidence="2">
    <location>
        <begin position="117"/>
        <end position="222"/>
    </location>
</feature>
<accession>A0ABS3Q4D4</accession>
<dbReference type="Pfam" id="PF01863">
    <property type="entry name" value="YgjP-like"/>
    <property type="match status" value="1"/>
</dbReference>
<comment type="caution">
    <text evidence="3">The sequence shown here is derived from an EMBL/GenBank/DDBJ whole genome shotgun (WGS) entry which is preliminary data.</text>
</comment>
<dbReference type="Proteomes" id="UP000664835">
    <property type="component" value="Unassembled WGS sequence"/>
</dbReference>
<dbReference type="InterPro" id="IPR053136">
    <property type="entry name" value="UTP_pyrophosphatase-like"/>
</dbReference>
<sequence>MSHFARKLKQSLSRRPKPQSWPLSINGSIQKIPIKYTRRTGSLALKHLVEGWCLYCPEKASLKKVEQMLTQSQADFERFIEQHSPAIQAKQQQATKQRQGLEFSWLGEKRLIDGALEQLEPQLIKEAEDYLLPKVRFYAKQMQLSPKQIKVKNYKSCWGNCYHQRGLVQFNWKLLQAPEWVVDYVIVHELAHLVHPNHSRDFWSLVQQHYPETPNAKVYLQQSGNQMMQFLAK</sequence>
<feature type="compositionally biased region" description="Basic residues" evidence="1">
    <location>
        <begin position="1"/>
        <end position="17"/>
    </location>
</feature>
<evidence type="ECO:0000256" key="1">
    <source>
        <dbReference type="SAM" id="MobiDB-lite"/>
    </source>
</evidence>
<dbReference type="Gene3D" id="3.30.2010.10">
    <property type="entry name" value="Metalloproteases ('zincins'), catalytic domain"/>
    <property type="match status" value="1"/>
</dbReference>
<dbReference type="InterPro" id="IPR002725">
    <property type="entry name" value="YgjP-like_metallopeptidase"/>
</dbReference>
<proteinExistence type="predicted"/>
<keyword evidence="4" id="KW-1185">Reference proteome</keyword>
<dbReference type="PANTHER" id="PTHR30399">
    <property type="entry name" value="UNCHARACTERIZED PROTEIN YGJP"/>
    <property type="match status" value="1"/>
</dbReference>